<evidence type="ECO:0000259" key="2">
    <source>
        <dbReference type="Pfam" id="PF07819"/>
    </source>
</evidence>
<feature type="signal peptide" evidence="1">
    <location>
        <begin position="1"/>
        <end position="30"/>
    </location>
</feature>
<organism evidence="3 4">
    <name type="scientific">Neorhodopirellula lusitana</name>
    <dbReference type="NCBI Taxonomy" id="445327"/>
    <lineage>
        <taxon>Bacteria</taxon>
        <taxon>Pseudomonadati</taxon>
        <taxon>Planctomycetota</taxon>
        <taxon>Planctomycetia</taxon>
        <taxon>Pirellulales</taxon>
        <taxon>Pirellulaceae</taxon>
        <taxon>Neorhodopirellula</taxon>
    </lineage>
</organism>
<comment type="caution">
    <text evidence="3">The sequence shown here is derived from an EMBL/GenBank/DDBJ whole genome shotgun (WGS) entry which is preliminary data.</text>
</comment>
<dbReference type="Pfam" id="PF07819">
    <property type="entry name" value="PGAP1"/>
    <property type="match status" value="1"/>
</dbReference>
<evidence type="ECO:0000313" key="4">
    <source>
        <dbReference type="Proteomes" id="UP001158067"/>
    </source>
</evidence>
<evidence type="ECO:0000313" key="3">
    <source>
        <dbReference type="EMBL" id="SMP56032.1"/>
    </source>
</evidence>
<dbReference type="InterPro" id="IPR029058">
    <property type="entry name" value="AB_hydrolase_fold"/>
</dbReference>
<dbReference type="Gene3D" id="3.40.50.1820">
    <property type="entry name" value="alpha/beta hydrolase"/>
    <property type="match status" value="1"/>
</dbReference>
<dbReference type="EMBL" id="FXUG01000005">
    <property type="protein sequence ID" value="SMP56032.1"/>
    <property type="molecule type" value="Genomic_DNA"/>
</dbReference>
<gene>
    <name evidence="3" type="ORF">SAMN06265222_10573</name>
</gene>
<dbReference type="SUPFAM" id="SSF53474">
    <property type="entry name" value="alpha/beta-Hydrolases"/>
    <property type="match status" value="1"/>
</dbReference>
<evidence type="ECO:0000256" key="1">
    <source>
        <dbReference type="SAM" id="SignalP"/>
    </source>
</evidence>
<name>A0ABY1Q4A3_9BACT</name>
<dbReference type="Proteomes" id="UP001158067">
    <property type="component" value="Unassembled WGS sequence"/>
</dbReference>
<reference evidence="3 4" key="1">
    <citation type="submission" date="2017-05" db="EMBL/GenBank/DDBJ databases">
        <authorList>
            <person name="Varghese N."/>
            <person name="Submissions S."/>
        </authorList>
    </citation>
    <scope>NUCLEOTIDE SEQUENCE [LARGE SCALE GENOMIC DNA]</scope>
    <source>
        <strain evidence="3 4">DSM 25457</strain>
    </source>
</reference>
<feature type="domain" description="GPI inositol-deacylase PGAP1-like alpha/beta" evidence="2">
    <location>
        <begin position="240"/>
        <end position="296"/>
    </location>
</feature>
<proteinExistence type="predicted"/>
<dbReference type="InterPro" id="IPR012908">
    <property type="entry name" value="PGAP1-ab_dom-like"/>
</dbReference>
<accession>A0ABY1Q4A3</accession>
<dbReference type="PANTHER" id="PTHR37946">
    <property type="entry name" value="SLL1969 PROTEIN"/>
    <property type="match status" value="1"/>
</dbReference>
<keyword evidence="4" id="KW-1185">Reference proteome</keyword>
<dbReference type="RefSeq" id="WP_283432546.1">
    <property type="nucleotide sequence ID" value="NZ_FXUG01000005.1"/>
</dbReference>
<keyword evidence="1" id="KW-0732">Signal</keyword>
<feature type="chain" id="PRO_5046328138" evidence="1">
    <location>
        <begin position="31"/>
        <end position="460"/>
    </location>
</feature>
<protein>
    <submittedName>
        <fullName evidence="3">PGAP1-like protein</fullName>
    </submittedName>
</protein>
<sequence>MNTFPQLLYRSLVTVLVFCVWAMLAVPSQAQSPGIGAPTDPVPMSSDAAPLAVSPPSTDLLVESSSLIEITVPADEGRVRWSEVAYVVSKKLTLDRDSVASMLPAGELDLNSPLVSLLLLGINAASQDKIVFERVGYADGSQALCIRCRRDHIEQLAAPEKVRRCAFDGDSDLTRRAESLPIVIGLHGYQGETGTWDGFRDFVRELGYPTATVSYDYDQPIARSAKQVAACVQTALLGKGGGRCRVVLVGHSMGGLVAREWTENPRLPNQSIAALITLGSPHGGSSWATMPPMAELFTGNDFDSQDLTNLLLHQPSSAGLLDMVPDSDFLNQLNARNRRPDVAYTAIVGTACPFDQDNVVAIRCALQALDQEGSVVRLIRPRIQPLLDSFDELSPGKGDGMVACANAMMPGCDDTVLLPVSHLEMVRAFSDESAGHPTATEAVWQAVVDRLQRLPASVVR</sequence>
<dbReference type="PANTHER" id="PTHR37946:SF1">
    <property type="entry name" value="SLL1969 PROTEIN"/>
    <property type="match status" value="1"/>
</dbReference>